<organism evidence="4 5">
    <name type="scientific">Amycolatopsis ultiminotia</name>
    <dbReference type="NCBI Taxonomy" id="543629"/>
    <lineage>
        <taxon>Bacteria</taxon>
        <taxon>Bacillati</taxon>
        <taxon>Actinomycetota</taxon>
        <taxon>Actinomycetes</taxon>
        <taxon>Pseudonocardiales</taxon>
        <taxon>Pseudonocardiaceae</taxon>
        <taxon>Amycolatopsis</taxon>
    </lineage>
</organism>
<dbReference type="PANTHER" id="PTHR43808">
    <property type="entry name" value="ACETYLORNITHINE DEACETYLASE"/>
    <property type="match status" value="1"/>
</dbReference>
<gene>
    <name evidence="4" type="ORF">GCM10022222_61460</name>
</gene>
<keyword evidence="1" id="KW-0479">Metal-binding</keyword>
<reference evidence="5" key="1">
    <citation type="journal article" date="2019" name="Int. J. Syst. Evol. Microbiol.">
        <title>The Global Catalogue of Microorganisms (GCM) 10K type strain sequencing project: providing services to taxonomists for standard genome sequencing and annotation.</title>
        <authorList>
            <consortium name="The Broad Institute Genomics Platform"/>
            <consortium name="The Broad Institute Genome Sequencing Center for Infectious Disease"/>
            <person name="Wu L."/>
            <person name="Ma J."/>
        </authorList>
    </citation>
    <scope>NUCLEOTIDE SEQUENCE [LARGE SCALE GENOMIC DNA]</scope>
    <source>
        <strain evidence="5">JCM 16898</strain>
    </source>
</reference>
<dbReference type="InterPro" id="IPR036264">
    <property type="entry name" value="Bact_exopeptidase_dim_dom"/>
</dbReference>
<dbReference type="SUPFAM" id="SSF55031">
    <property type="entry name" value="Bacterial exopeptidase dimerisation domain"/>
    <property type="match status" value="1"/>
</dbReference>
<keyword evidence="2" id="KW-0378">Hydrolase</keyword>
<dbReference type="Gene3D" id="3.30.70.360">
    <property type="match status" value="1"/>
</dbReference>
<proteinExistence type="predicted"/>
<evidence type="ECO:0000256" key="1">
    <source>
        <dbReference type="ARBA" id="ARBA00022723"/>
    </source>
</evidence>
<dbReference type="Gene3D" id="3.40.630.10">
    <property type="entry name" value="Zn peptidases"/>
    <property type="match status" value="1"/>
</dbReference>
<dbReference type="InterPro" id="IPR050072">
    <property type="entry name" value="Peptidase_M20A"/>
</dbReference>
<keyword evidence="5" id="KW-1185">Reference proteome</keyword>
<dbReference type="InterPro" id="IPR017150">
    <property type="entry name" value="Pept_M20_glutamate_carboxypep"/>
</dbReference>
<comment type="caution">
    <text evidence="4">The sequence shown here is derived from an EMBL/GenBank/DDBJ whole genome shotgun (WGS) entry which is preliminary data.</text>
</comment>
<dbReference type="RefSeq" id="WP_344866046.1">
    <property type="nucleotide sequence ID" value="NZ_BAAAZN010000015.1"/>
</dbReference>
<dbReference type="PIRSF" id="PIRSF037238">
    <property type="entry name" value="Carboxypeptidase_G2"/>
    <property type="match status" value="1"/>
</dbReference>
<evidence type="ECO:0000313" key="4">
    <source>
        <dbReference type="EMBL" id="GAA3569031.1"/>
    </source>
</evidence>
<dbReference type="Proteomes" id="UP001500689">
    <property type="component" value="Unassembled WGS sequence"/>
</dbReference>
<dbReference type="EMBL" id="BAAAZN010000015">
    <property type="protein sequence ID" value="GAA3569031.1"/>
    <property type="molecule type" value="Genomic_DNA"/>
</dbReference>
<dbReference type="InterPro" id="IPR011650">
    <property type="entry name" value="Peptidase_M20_dimer"/>
</dbReference>
<accession>A0ABP6XN85</accession>
<dbReference type="InterPro" id="IPR002933">
    <property type="entry name" value="Peptidase_M20"/>
</dbReference>
<feature type="domain" description="Peptidase M20 dimerisation" evidence="3">
    <location>
        <begin position="184"/>
        <end position="278"/>
    </location>
</feature>
<protein>
    <submittedName>
        <fullName evidence="4">M20 family metallopeptidase</fullName>
    </submittedName>
</protein>
<dbReference type="Pfam" id="PF01546">
    <property type="entry name" value="Peptidase_M20"/>
    <property type="match status" value="1"/>
</dbReference>
<dbReference type="SUPFAM" id="SSF53187">
    <property type="entry name" value="Zn-dependent exopeptidases"/>
    <property type="match status" value="1"/>
</dbReference>
<name>A0ABP6XN85_9PSEU</name>
<sequence length="383" mass="40095">MTGIRELHEWVRAHREQLLADLAAYVGIETPSDDKESLDRGLYWLDGWLRERLGEPAGTRHVDGGPHGDIKVYDYPGNGERPILLLCHYDTVWPLGTLAGRPFTVDGDRATGPGIFDMKSGLVHAVWALRALDAAGLPRPPVRLVLNGDEELGSPASRPVIEEAAAGTRATLVFEASADGAVKTARKGVGLFQVHTTGVEAHAGLDPAKGASAIDELARAILTLHALSDRDAGTTVNVGVISGGSRQNVIAGAASGEIDVRVSSSEEADRIDAGLAALTAHDPRSTIRVEGGWNRPVMERSEAIAELYGVARDLAAGFGGTLRECSVGGASDGNFVAALGHPVLDGFGAIGDGAHARHEHISVTGMLERTALAAAVLHRLGAS</sequence>
<dbReference type="PANTHER" id="PTHR43808:SF9">
    <property type="entry name" value="BLL0789 PROTEIN"/>
    <property type="match status" value="1"/>
</dbReference>
<dbReference type="Pfam" id="PF07687">
    <property type="entry name" value="M20_dimer"/>
    <property type="match status" value="1"/>
</dbReference>
<dbReference type="CDD" id="cd03885">
    <property type="entry name" value="M20_CPDG2"/>
    <property type="match status" value="1"/>
</dbReference>
<evidence type="ECO:0000256" key="2">
    <source>
        <dbReference type="ARBA" id="ARBA00022801"/>
    </source>
</evidence>
<evidence type="ECO:0000313" key="5">
    <source>
        <dbReference type="Proteomes" id="UP001500689"/>
    </source>
</evidence>
<evidence type="ECO:0000259" key="3">
    <source>
        <dbReference type="Pfam" id="PF07687"/>
    </source>
</evidence>